<reference evidence="1 2" key="1">
    <citation type="submission" date="2016-11" db="EMBL/GenBank/DDBJ databases">
        <authorList>
            <person name="Jaros S."/>
            <person name="Januszkiewicz K."/>
            <person name="Wedrychowicz H."/>
        </authorList>
    </citation>
    <scope>NUCLEOTIDE SEQUENCE [LARGE SCALE GENOMIC DNA]</scope>
</reference>
<protein>
    <submittedName>
        <fullName evidence="1">BQ5605_C007g04855 protein</fullName>
    </submittedName>
</protein>
<sequence length="128" mass="13754">MELTATARGLQAPSVSHVFQCWVLLPPVSPGKFKLTSTKGLTRGNVAPAENNVSTGPGCRSDGFISPLRGAIKIVPFFCLPEVHGAGNRLYLKDTKGYKSWASKAYLNLRGDALWDVVIHSVDSLVAD</sequence>
<proteinExistence type="predicted"/>
<dbReference type="EMBL" id="FQNC01000045">
    <property type="protein sequence ID" value="SGY63969.1"/>
    <property type="molecule type" value="Genomic_DNA"/>
</dbReference>
<evidence type="ECO:0000313" key="1">
    <source>
        <dbReference type="EMBL" id="SGY63969.1"/>
    </source>
</evidence>
<keyword evidence="2" id="KW-1185">Reference proteome</keyword>
<evidence type="ECO:0000313" key="2">
    <source>
        <dbReference type="Proteomes" id="UP000249464"/>
    </source>
</evidence>
<gene>
    <name evidence="1" type="primary">BQ5605_C007g04855</name>
    <name evidence="1" type="ORF">BQ5605_C007G04855</name>
</gene>
<organism evidence="1 2">
    <name type="scientific">Microbotryum silenes-dioicae</name>
    <dbReference type="NCBI Taxonomy" id="796604"/>
    <lineage>
        <taxon>Eukaryota</taxon>
        <taxon>Fungi</taxon>
        <taxon>Dikarya</taxon>
        <taxon>Basidiomycota</taxon>
        <taxon>Pucciniomycotina</taxon>
        <taxon>Microbotryomycetes</taxon>
        <taxon>Microbotryales</taxon>
        <taxon>Microbotryaceae</taxon>
        <taxon>Microbotryum</taxon>
    </lineage>
</organism>
<dbReference type="AlphaFoldDB" id="A0A2X0MCK6"/>
<accession>A0A2X0MCK6</accession>
<dbReference type="Proteomes" id="UP000249464">
    <property type="component" value="Unassembled WGS sequence"/>
</dbReference>
<name>A0A2X0MCK6_9BASI</name>